<protein>
    <recommendedName>
        <fullName evidence="6">DUF4429 domain-containing protein</fullName>
    </recommendedName>
</protein>
<feature type="domain" description="DUF4429" evidence="3">
    <location>
        <begin position="11"/>
        <end position="105"/>
    </location>
</feature>
<evidence type="ECO:0000259" key="2">
    <source>
        <dbReference type="Pfam" id="PF09851"/>
    </source>
</evidence>
<dbReference type="EMBL" id="JADOUA010000001">
    <property type="protein sequence ID" value="MBG6090697.1"/>
    <property type="molecule type" value="Genomic_DNA"/>
</dbReference>
<dbReference type="InterPro" id="IPR018649">
    <property type="entry name" value="SHOCT"/>
</dbReference>
<sequence length="298" mass="31845">MAEVISRDGTWTFDGEVVRIVPGHDRSVHRLRKALGELVVPLQGVRGVAYEPGRKGGRLRLRLRDGADPFTQAVAGALPVPADPYRLAVSDDRTGAAGFFVDEVRNSLQIWEVPEGPCDRYLMPGPGVPLTAGAGDGTVSFDGERVRLEWNWLASGAKSAAGTQTFELKDMLGVEWAGRQGSMEYGYLRFRLRTPVPDRSPDADPRALSWGVQREGGSTALVAAAVTARLPHPYAPAELAPAAPDGNAGNAGGPAPAAFSGADPDAMLRRLRELGELHREGVLTDEEFSAAKRTLLGM</sequence>
<feature type="domain" description="DUF4429" evidence="3">
    <location>
        <begin position="139"/>
        <end position="227"/>
    </location>
</feature>
<reference evidence="4" key="1">
    <citation type="submission" date="2020-11" db="EMBL/GenBank/DDBJ databases">
        <title>Sequencing the genomes of 1000 actinobacteria strains.</title>
        <authorList>
            <person name="Klenk H.-P."/>
        </authorList>
    </citation>
    <scope>NUCLEOTIDE SEQUENCE</scope>
    <source>
        <strain evidence="4">DSM 43175</strain>
    </source>
</reference>
<feature type="region of interest" description="Disordered" evidence="1">
    <location>
        <begin position="237"/>
        <end position="262"/>
    </location>
</feature>
<name>A0A931DJR1_9ACTN</name>
<dbReference type="RefSeq" id="WP_197013125.1">
    <property type="nucleotide sequence ID" value="NZ_BAABES010000011.1"/>
</dbReference>
<dbReference type="AlphaFoldDB" id="A0A931DJR1"/>
<feature type="domain" description="SHOCT" evidence="2">
    <location>
        <begin position="270"/>
        <end position="296"/>
    </location>
</feature>
<keyword evidence="5" id="KW-1185">Reference proteome</keyword>
<proteinExistence type="predicted"/>
<evidence type="ECO:0008006" key="6">
    <source>
        <dbReference type="Google" id="ProtNLM"/>
    </source>
</evidence>
<organism evidence="4 5">
    <name type="scientific">Actinomadura viridis</name>
    <dbReference type="NCBI Taxonomy" id="58110"/>
    <lineage>
        <taxon>Bacteria</taxon>
        <taxon>Bacillati</taxon>
        <taxon>Actinomycetota</taxon>
        <taxon>Actinomycetes</taxon>
        <taxon>Streptosporangiales</taxon>
        <taxon>Thermomonosporaceae</taxon>
        <taxon>Actinomadura</taxon>
    </lineage>
</organism>
<dbReference type="Proteomes" id="UP000614047">
    <property type="component" value="Unassembled WGS sequence"/>
</dbReference>
<evidence type="ECO:0000313" key="4">
    <source>
        <dbReference type="EMBL" id="MBG6090697.1"/>
    </source>
</evidence>
<comment type="caution">
    <text evidence="4">The sequence shown here is derived from an EMBL/GenBank/DDBJ whole genome shotgun (WGS) entry which is preliminary data.</text>
</comment>
<evidence type="ECO:0000256" key="1">
    <source>
        <dbReference type="SAM" id="MobiDB-lite"/>
    </source>
</evidence>
<dbReference type="InterPro" id="IPR027860">
    <property type="entry name" value="DUF4429"/>
</dbReference>
<accession>A0A931DJR1</accession>
<evidence type="ECO:0000259" key="3">
    <source>
        <dbReference type="Pfam" id="PF14472"/>
    </source>
</evidence>
<dbReference type="Pfam" id="PF14472">
    <property type="entry name" value="DUF4429"/>
    <property type="match status" value="2"/>
</dbReference>
<evidence type="ECO:0000313" key="5">
    <source>
        <dbReference type="Proteomes" id="UP000614047"/>
    </source>
</evidence>
<dbReference type="Pfam" id="PF09851">
    <property type="entry name" value="SHOCT"/>
    <property type="match status" value="1"/>
</dbReference>
<gene>
    <name evidence="4" type="ORF">IW256_004810</name>
</gene>